<dbReference type="Pfam" id="PF12397">
    <property type="entry name" value="U3snoRNP10"/>
    <property type="match status" value="1"/>
</dbReference>
<keyword evidence="11" id="KW-1185">Reference proteome</keyword>
<dbReference type="SUPFAM" id="SSF48371">
    <property type="entry name" value="ARM repeat"/>
    <property type="match status" value="1"/>
</dbReference>
<dbReference type="GO" id="GO:0000462">
    <property type="term" value="P:maturation of SSU-rRNA from tricistronic rRNA transcript (SSU-rRNA, 5.8S rRNA, LSU-rRNA)"/>
    <property type="evidence" value="ECO:0007669"/>
    <property type="project" value="TreeGrafter"/>
</dbReference>
<dbReference type="InterPro" id="IPR022125">
    <property type="entry name" value="U3snoRNP10_N"/>
</dbReference>
<keyword evidence="7 8" id="KW-0687">Ribonucleoprotein</keyword>
<dbReference type="PANTHER" id="PTHR13457">
    <property type="entry name" value="BAP28"/>
    <property type="match status" value="1"/>
</dbReference>
<evidence type="ECO:0000256" key="8">
    <source>
        <dbReference type="RuleBase" id="RU367065"/>
    </source>
</evidence>
<protein>
    <recommendedName>
        <fullName evidence="3 8">U3 small nucleolar RNA-associated protein 10</fullName>
    </recommendedName>
</protein>
<keyword evidence="5 8" id="KW-0698">rRNA processing</keyword>
<comment type="function">
    <text evidence="8">Involved in nucleolar processing of pre-18S ribosomal RNA.</text>
</comment>
<evidence type="ECO:0000256" key="6">
    <source>
        <dbReference type="ARBA" id="ARBA00023242"/>
    </source>
</evidence>
<evidence type="ECO:0000313" key="11">
    <source>
        <dbReference type="Proteomes" id="UP001217754"/>
    </source>
</evidence>
<dbReference type="InterPro" id="IPR016024">
    <property type="entry name" value="ARM-type_fold"/>
</dbReference>
<evidence type="ECO:0000259" key="9">
    <source>
        <dbReference type="SMART" id="SM01036"/>
    </source>
</evidence>
<evidence type="ECO:0000256" key="3">
    <source>
        <dbReference type="ARBA" id="ARBA00015399"/>
    </source>
</evidence>
<dbReference type="GO" id="GO:0034455">
    <property type="term" value="C:t-UTP complex"/>
    <property type="evidence" value="ECO:0007669"/>
    <property type="project" value="TreeGrafter"/>
</dbReference>
<dbReference type="GO" id="GO:0030515">
    <property type="term" value="F:snoRNA binding"/>
    <property type="evidence" value="ECO:0007669"/>
    <property type="project" value="TreeGrafter"/>
</dbReference>
<dbReference type="EMBL" id="CP119963">
    <property type="protein sequence ID" value="WFD40260.1"/>
    <property type="molecule type" value="Genomic_DNA"/>
</dbReference>
<feature type="domain" description="BP28 C-terminal" evidence="9">
    <location>
        <begin position="1720"/>
        <end position="1868"/>
    </location>
</feature>
<dbReference type="RefSeq" id="XP_060123157.1">
    <property type="nucleotide sequence ID" value="XM_060267174.1"/>
</dbReference>
<dbReference type="SMART" id="SM01036">
    <property type="entry name" value="BP28CT"/>
    <property type="match status" value="1"/>
</dbReference>
<dbReference type="InterPro" id="IPR012954">
    <property type="entry name" value="BP28_C_dom"/>
</dbReference>
<dbReference type="InterPro" id="IPR040191">
    <property type="entry name" value="UTP10"/>
</dbReference>
<evidence type="ECO:0000256" key="7">
    <source>
        <dbReference type="ARBA" id="ARBA00023274"/>
    </source>
</evidence>
<name>A0AAF0JBH7_9BASI</name>
<gene>
    <name evidence="10" type="primary">UTP10</name>
    <name evidence="10" type="ORF">MJAP1_003246</name>
</gene>
<dbReference type="GeneID" id="85226897"/>
<comment type="subcellular location">
    <subcellularLocation>
        <location evidence="1 8">Nucleus</location>
        <location evidence="1 8">Nucleolus</location>
    </subcellularLocation>
</comment>
<dbReference type="PANTHER" id="PTHR13457:SF1">
    <property type="entry name" value="HEAT REPEAT-CONTAINING PROTEIN 1"/>
    <property type="match status" value="1"/>
</dbReference>
<comment type="subunit">
    <text evidence="8">Component of the ribosomal small subunit (SSU) processome.</text>
</comment>
<dbReference type="GO" id="GO:0045943">
    <property type="term" value="P:positive regulation of transcription by RNA polymerase I"/>
    <property type="evidence" value="ECO:0007669"/>
    <property type="project" value="TreeGrafter"/>
</dbReference>
<evidence type="ECO:0000256" key="2">
    <source>
        <dbReference type="ARBA" id="ARBA00010559"/>
    </source>
</evidence>
<organism evidence="10 11">
    <name type="scientific">Malassezia japonica</name>
    <dbReference type="NCBI Taxonomy" id="223818"/>
    <lineage>
        <taxon>Eukaryota</taxon>
        <taxon>Fungi</taxon>
        <taxon>Dikarya</taxon>
        <taxon>Basidiomycota</taxon>
        <taxon>Ustilaginomycotina</taxon>
        <taxon>Malasseziomycetes</taxon>
        <taxon>Malasseziales</taxon>
        <taxon>Malasseziaceae</taxon>
        <taxon>Malassezia</taxon>
    </lineage>
</organism>
<dbReference type="GO" id="GO:0032040">
    <property type="term" value="C:small-subunit processome"/>
    <property type="evidence" value="ECO:0007669"/>
    <property type="project" value="TreeGrafter"/>
</dbReference>
<dbReference type="Pfam" id="PF08146">
    <property type="entry name" value="BP28CT"/>
    <property type="match status" value="1"/>
</dbReference>
<dbReference type="Pfam" id="PF23243">
    <property type="entry name" value="HEAT_HEATR1"/>
    <property type="match status" value="1"/>
</dbReference>
<proteinExistence type="inferred from homology"/>
<accession>A0AAF0JBH7</accession>
<reference evidence="10" key="1">
    <citation type="submission" date="2023-03" db="EMBL/GenBank/DDBJ databases">
        <title>Mating type loci evolution in Malassezia.</title>
        <authorList>
            <person name="Coelho M.A."/>
        </authorList>
    </citation>
    <scope>NUCLEOTIDE SEQUENCE</scope>
    <source>
        <strain evidence="10">CBS 9431</strain>
    </source>
</reference>
<evidence type="ECO:0000313" key="10">
    <source>
        <dbReference type="EMBL" id="WFD40260.1"/>
    </source>
</evidence>
<keyword evidence="4 8" id="KW-0690">Ribosome biogenesis</keyword>
<sequence length="1999" mass="213989">MTTSLASQLAGLAAQQASRQEGATSLRVRESYLFTPRAAAEQDFVTVHALGVTGWEQLVNEDASLGAWRHADLLFGEESVHLDRGTVPASENKTIDEASEELLYLLGPVLLSRSAAKVIEWLVRRFALHRHVPVALVRAFLPFHTTPQFARILQLVPLDRVPSLHFLQAAKKAQTPLPTSVLVQAMGNLDVLRLVAQTRTPLPGVHRFPVTFWTATLVQFCLHAKRRKRAGDAQAVLAILLPDAMRLLQAPVDTEAAVGALMVLCSISTAYALSANAVRGLLEGVARLADTPSPTLARAMVACCFALCASPEDAGEAFASEPRLLSDATLRGLLQLPELGAQVLRALREHDVRRFVAQLLAALSDHLDQDDARALLEVLLDAELPEGLVQSTCERLITSDKTWVPKIEVLATLRQRRPAALDAALDRVRAANEGKAWAVLSAVLHHHATGSVPQQSATDSTALWLGVQSGDATQRLLTLQELFAAVRRGAVRAEDTLVADAVHAALAEPTLPILEAMYAEDELLRAALAPDALLSAIVARLAHEVAPKEYKLHVRFCVALGDTTPALAARVWEAVVWPFLLPSPHAKMAAPAVDAVRGATGALAPYARVLRDVPPPSECVPYVAGLVAGLLEVLASAPAAEQERLAAFYLSAAEAPVSRGGALALLVLAQALAHKSLGALWHSVAFLSAALVRRHQLLAGDADILLSESVEAVLPPVLHGLSRRSVRLLGLQLMYAIVQRMPVPGDASLFIAVQQRAAPDAQLIWHVFQTLHAPGVGHVASETLAPVLYARLGQEALALLAGIWSMESAPGKDVGTLRAALDAQTSVYVPGSDVAERLLAVRHATALVRHATHKKTPLDLQTLLPSLFLLLQEPVPVLRDAGAQLLVALAALNAAAPLPAPIYGYEAVYGAEASAPLQYLDGDSYMQYVSALAADASTYVNDPDSLAAAHAVALAGSKKDQVVLRNRVLCYVLSHAVCWDSLHARTALLRAVHRVAAPCKLQTLLPLVEASVAAPLPAEPRRDTYLDLLFACYEGGSIERSSWAAFLQALQSDAPSGLQTAALHALDRIFLALTPELREEAFLALATTLANPKIRGTPEAAAALRTLPVSDGVLVAVLRTLLASLGEVDEERSRKRARSDDEAVRGAAVVLITVLESVQSRTLGMSAALVAALFDVVRAGIALHTTVLFNAEYVLQLAMQSLCAMFDHVTSLPADVAQVVRADTIVSAIKISSNTQSINHAILLLTRFARLDAELVLHNIMPIFTFVGLSVLQRDDRFTLSVVEQTLRSIIPAFVNAVRPQVVNAQDARLALWLETRSLLRIFSDAASHIPRHRRQVFFRLLVDVLGAPDFLAPVAMLLADRAAHRVGKSVGSAASLLQLPLGVLRSEPSDVRLHAIDQIWPEIQRLYQGHAAFLEVTPKREYSEEHLSPAKQALTLLALIEHALPSQAADAEPCVWHALCTLPADGPGREALARVLKASVRLLSDASFLRIVCMLLRAERTPPPGCNGAVPGAVPDAEMQATGLALLAARPVSDEAVHRALLDVWAAAPASDLGKDALAALHASIAQGASPDLLPPLLTACDSPQVLRVLGDLVGHLGVKALAHLTTLVHAAADAAQRSDAAHVAAGLALLASLFRALPQFMHAYVEKAVRVLSDGSVHALIKGRASGVRAAHRILQDVVVKRMPFGTLLDALNGVWAESYEPAHLLTLLQLGVKGMDKAAVQQHYKAVFRFLLRAFALQEKRGVDASIATAPERAIGVYIALALKLSESQFRPLFLRTYDWAAVDLLEEGEPEQGAVYARALVLYTLLTRLLDELKGMVSAYFAVVYDHVLRLLDQSAADETCATPLWYAVVHSVTACADADEGTFWNASRAARLVKPLLAQLPAIGAEDAKATNAVAKAALAVAETVPDDVYLRALNTEVMKHAGSASLAVRVHALHVAASVWAAHGVNLLAFVPETVAQLSELLDDVDPRAASAALKLRREIEAALGEPLDSYLE</sequence>
<evidence type="ECO:0000256" key="4">
    <source>
        <dbReference type="ARBA" id="ARBA00022517"/>
    </source>
</evidence>
<dbReference type="GO" id="GO:0030686">
    <property type="term" value="C:90S preribosome"/>
    <property type="evidence" value="ECO:0007669"/>
    <property type="project" value="TreeGrafter"/>
</dbReference>
<comment type="similarity">
    <text evidence="2 8">Belongs to the HEATR1/UTP10 family.</text>
</comment>
<keyword evidence="6 8" id="KW-0539">Nucleus</keyword>
<dbReference type="Proteomes" id="UP001217754">
    <property type="component" value="Chromosome 6"/>
</dbReference>
<dbReference type="InterPro" id="IPR056473">
    <property type="entry name" value="HEAT_Utp10/HEAT1"/>
</dbReference>
<evidence type="ECO:0000256" key="1">
    <source>
        <dbReference type="ARBA" id="ARBA00004604"/>
    </source>
</evidence>
<evidence type="ECO:0000256" key="5">
    <source>
        <dbReference type="ARBA" id="ARBA00022552"/>
    </source>
</evidence>